<organism evidence="1 2">
    <name type="scientific">Ponticoccus litoralis</name>
    <dbReference type="NCBI Taxonomy" id="422297"/>
    <lineage>
        <taxon>Bacteria</taxon>
        <taxon>Pseudomonadati</taxon>
        <taxon>Pseudomonadota</taxon>
        <taxon>Alphaproteobacteria</taxon>
        <taxon>Rhodobacterales</taxon>
        <taxon>Roseobacteraceae</taxon>
        <taxon>Ponticoccus</taxon>
    </lineage>
</organism>
<comment type="caution">
    <text evidence="1">The sequence shown here is derived from an EMBL/GenBank/DDBJ whole genome shotgun (WGS) entry which is preliminary data.</text>
</comment>
<protein>
    <recommendedName>
        <fullName evidence="3">DUF4145 domain-containing protein</fullName>
    </recommendedName>
</protein>
<keyword evidence="2" id="KW-1185">Reference proteome</keyword>
<evidence type="ECO:0000313" key="1">
    <source>
        <dbReference type="EMBL" id="MEN9062824.1"/>
    </source>
</evidence>
<gene>
    <name evidence="1" type="ORF">ABFB10_19440</name>
</gene>
<dbReference type="Proteomes" id="UP001428774">
    <property type="component" value="Unassembled WGS sequence"/>
</dbReference>
<accession>A0AAW9SNY7</accession>
<evidence type="ECO:0000313" key="2">
    <source>
        <dbReference type="Proteomes" id="UP001428774"/>
    </source>
</evidence>
<proteinExistence type="predicted"/>
<evidence type="ECO:0008006" key="3">
    <source>
        <dbReference type="Google" id="ProtNLM"/>
    </source>
</evidence>
<reference evidence="1 2" key="1">
    <citation type="submission" date="2024-05" db="EMBL/GenBank/DDBJ databases">
        <title>Genome sequence of Ponticoccus litoralis KCCM 90028.</title>
        <authorList>
            <person name="Kim J.M."/>
            <person name="Lee J.K."/>
            <person name="Choi B.J."/>
            <person name="Bayburt H."/>
            <person name="Baek J.H."/>
            <person name="Jeon C.O."/>
        </authorList>
    </citation>
    <scope>NUCLEOTIDE SEQUENCE [LARGE SCALE GENOMIC DNA]</scope>
    <source>
        <strain evidence="1 2">KCCM 90028</strain>
    </source>
</reference>
<dbReference type="RefSeq" id="WP_347167749.1">
    <property type="nucleotide sequence ID" value="NZ_JBDNCH010000002.1"/>
</dbReference>
<dbReference type="EMBL" id="JBDNCH010000002">
    <property type="protein sequence ID" value="MEN9062824.1"/>
    <property type="molecule type" value="Genomic_DNA"/>
</dbReference>
<sequence length="153" mass="17491">MSGVHSNADLFEKIAEEQFAEIEAARKRFRQSRPDGEGWIFALDPAQSEFKAALISIAFSAMWLDAKLHLVMVERLGKSLAKKHDTKTYEGKLVELGVSDEALLLRVKDFRALRRELMHEKAFQSNDDFRFAQDEAKKTRSLMAEISARLMES</sequence>
<dbReference type="AlphaFoldDB" id="A0AAW9SNY7"/>
<name>A0AAW9SNY7_9RHOB</name>